<reference evidence="3 4" key="1">
    <citation type="submission" date="2018-03" db="EMBL/GenBank/DDBJ databases">
        <title>Genomic Encyclopedia of Archaeal and Bacterial Type Strains, Phase II (KMG-II): from individual species to whole genera.</title>
        <authorList>
            <person name="Goeker M."/>
        </authorList>
    </citation>
    <scope>NUCLEOTIDE SEQUENCE [LARGE SCALE GENOMIC DNA]</scope>
    <source>
        <strain evidence="3 4">DSM 28354</strain>
    </source>
</reference>
<dbReference type="Gene3D" id="3.30.460.10">
    <property type="entry name" value="Beta Polymerase, domain 2"/>
    <property type="match status" value="1"/>
</dbReference>
<keyword evidence="2" id="KW-0810">Translation regulation</keyword>
<name>A0A2T0T0D8_9BACT</name>
<comment type="subcellular location">
    <subcellularLocation>
        <location evidence="2">Cytoplasm</location>
    </subcellularLocation>
</comment>
<dbReference type="Proteomes" id="UP000238375">
    <property type="component" value="Unassembled WGS sequence"/>
</dbReference>
<comment type="function">
    <text evidence="2">Functions as a ribosomal silencing factor. Interacts with ribosomal protein uL14 (rplN), blocking formation of intersubunit bridge B8. Prevents association of the 30S and 50S ribosomal subunits and the formation of functional ribosomes, thus repressing translation.</text>
</comment>
<sequence>MISTPKSTFTPEQMRDFVVRGMQEKKAQDIVVMDLRKVKNAICDYFILCSGGSDTQIDAISTSIEEEVYKLSKQDPWHKEGKLNREWILLDYVDVVAHVFKKDRREFYDLEQLWGDAEIQHITEDTPVAA</sequence>
<organism evidence="3 4">
    <name type="scientific">Spirosoma oryzae</name>
    <dbReference type="NCBI Taxonomy" id="1469603"/>
    <lineage>
        <taxon>Bacteria</taxon>
        <taxon>Pseudomonadati</taxon>
        <taxon>Bacteroidota</taxon>
        <taxon>Cytophagia</taxon>
        <taxon>Cytophagales</taxon>
        <taxon>Cytophagaceae</taxon>
        <taxon>Spirosoma</taxon>
    </lineage>
</organism>
<dbReference type="GO" id="GO:0043023">
    <property type="term" value="F:ribosomal large subunit binding"/>
    <property type="evidence" value="ECO:0007669"/>
    <property type="project" value="TreeGrafter"/>
</dbReference>
<dbReference type="InterPro" id="IPR043519">
    <property type="entry name" value="NT_sf"/>
</dbReference>
<evidence type="ECO:0000256" key="2">
    <source>
        <dbReference type="HAMAP-Rule" id="MF_01477"/>
    </source>
</evidence>
<dbReference type="RefSeq" id="WP_106137819.1">
    <property type="nucleotide sequence ID" value="NZ_PVTE01000008.1"/>
</dbReference>
<dbReference type="PANTHER" id="PTHR21043:SF0">
    <property type="entry name" value="MITOCHONDRIAL ASSEMBLY OF RIBOSOMAL LARGE SUBUNIT PROTEIN 1"/>
    <property type="match status" value="1"/>
</dbReference>
<dbReference type="GO" id="GO:0090071">
    <property type="term" value="P:negative regulation of ribosome biogenesis"/>
    <property type="evidence" value="ECO:0007669"/>
    <property type="project" value="UniProtKB-UniRule"/>
</dbReference>
<proteinExistence type="inferred from homology"/>
<evidence type="ECO:0000313" key="4">
    <source>
        <dbReference type="Proteomes" id="UP000238375"/>
    </source>
</evidence>
<comment type="caution">
    <text evidence="3">The sequence shown here is derived from an EMBL/GenBank/DDBJ whole genome shotgun (WGS) entry which is preliminary data.</text>
</comment>
<dbReference type="GO" id="GO:0017148">
    <property type="term" value="P:negative regulation of translation"/>
    <property type="evidence" value="ECO:0007669"/>
    <property type="project" value="UniProtKB-UniRule"/>
</dbReference>
<dbReference type="EMBL" id="PVTE01000008">
    <property type="protein sequence ID" value="PRY39130.1"/>
    <property type="molecule type" value="Genomic_DNA"/>
</dbReference>
<comment type="subunit">
    <text evidence="2">Interacts with ribosomal protein uL14 (rplN).</text>
</comment>
<comment type="similarity">
    <text evidence="1 2">Belongs to the Iojap/RsfS family.</text>
</comment>
<dbReference type="InterPro" id="IPR004394">
    <property type="entry name" value="Iojap/RsfS/C7orf30"/>
</dbReference>
<dbReference type="AlphaFoldDB" id="A0A2T0T0D8"/>
<dbReference type="PANTHER" id="PTHR21043">
    <property type="entry name" value="IOJAP SUPERFAMILY ORTHOLOG"/>
    <property type="match status" value="1"/>
</dbReference>
<accession>A0A2T0T0D8</accession>
<keyword evidence="4" id="KW-1185">Reference proteome</keyword>
<dbReference type="HAMAP" id="MF_01477">
    <property type="entry name" value="Iojap_RsfS"/>
    <property type="match status" value="1"/>
</dbReference>
<dbReference type="Pfam" id="PF02410">
    <property type="entry name" value="RsfS"/>
    <property type="match status" value="1"/>
</dbReference>
<keyword evidence="2" id="KW-0678">Repressor</keyword>
<dbReference type="GO" id="GO:0042256">
    <property type="term" value="P:cytosolic ribosome assembly"/>
    <property type="evidence" value="ECO:0007669"/>
    <property type="project" value="UniProtKB-UniRule"/>
</dbReference>
<protein>
    <recommendedName>
        <fullName evidence="2">Ribosomal silencing factor RsfS</fullName>
    </recommendedName>
</protein>
<evidence type="ECO:0000313" key="3">
    <source>
        <dbReference type="EMBL" id="PRY39130.1"/>
    </source>
</evidence>
<dbReference type="GO" id="GO:0005737">
    <property type="term" value="C:cytoplasm"/>
    <property type="evidence" value="ECO:0007669"/>
    <property type="project" value="UniProtKB-SubCell"/>
</dbReference>
<evidence type="ECO:0000256" key="1">
    <source>
        <dbReference type="ARBA" id="ARBA00010574"/>
    </source>
</evidence>
<dbReference type="NCBIfam" id="TIGR00090">
    <property type="entry name" value="rsfS_iojap_ybeB"/>
    <property type="match status" value="1"/>
</dbReference>
<dbReference type="OrthoDB" id="9793681at2"/>
<dbReference type="SUPFAM" id="SSF81301">
    <property type="entry name" value="Nucleotidyltransferase"/>
    <property type="match status" value="1"/>
</dbReference>
<keyword evidence="2" id="KW-0963">Cytoplasm</keyword>
<gene>
    <name evidence="2" type="primary">rsfS</name>
    <name evidence="3" type="ORF">CLV58_10819</name>
</gene>